<feature type="transmembrane region" description="Helical" evidence="2">
    <location>
        <begin position="40"/>
        <end position="59"/>
    </location>
</feature>
<dbReference type="EMBL" id="UGQE01000004">
    <property type="protein sequence ID" value="STZ14823.1"/>
    <property type="molecule type" value="Genomic_DNA"/>
</dbReference>
<dbReference type="RefSeq" id="WP_078277465.1">
    <property type="nucleotide sequence ID" value="NZ_CAACXO010000026.1"/>
</dbReference>
<protein>
    <submittedName>
        <fullName evidence="4">Protein of uncharacterized function (DUF459)</fullName>
    </submittedName>
</protein>
<keyword evidence="2" id="KW-0472">Membrane</keyword>
<dbReference type="SUPFAM" id="SSF52266">
    <property type="entry name" value="SGNH hydrolase"/>
    <property type="match status" value="1"/>
</dbReference>
<dbReference type="Pfam" id="PF04311">
    <property type="entry name" value="DUF459"/>
    <property type="match status" value="1"/>
</dbReference>
<dbReference type="Proteomes" id="UP000255279">
    <property type="component" value="Unassembled WGS sequence"/>
</dbReference>
<evidence type="ECO:0000313" key="5">
    <source>
        <dbReference type="Proteomes" id="UP000190435"/>
    </source>
</evidence>
<dbReference type="Gene3D" id="3.40.50.1110">
    <property type="entry name" value="SGNH hydrolase"/>
    <property type="match status" value="1"/>
</dbReference>
<dbReference type="GO" id="GO:0016788">
    <property type="term" value="F:hydrolase activity, acting on ester bonds"/>
    <property type="evidence" value="ECO:0007669"/>
    <property type="project" value="UniProtKB-ARBA"/>
</dbReference>
<accession>A0A1S9ZV27</accession>
<sequence length="373" mass="42488">MQTENKFSQIDQEPTPSHVSLDLQSATDESVAHDAGTKKAVMVSFVFLLLSALIGIWVMQKSVNAYFMQTYHRPSPLQAVQNPLWRFGEEVGNFLYQQHETLSNYIITANGNVVATFNEYYAYTPEYKVIMEEKARLEAIRLAEQREQQRLQAIENQKQADLVRLLTVRKDQKVFFAGDSMMQGIAPHMKKYLQGLGVQSIDLSKQSTGLSYPSFFNWNRTIKETLEADSSIKVLIVMLGPNDPWDMPGKGGAYLKFQTPEWDQEYQSRMADILEFAKAKDVGVIWVMPPNMKKAKLNEQMIYLNTVMNGELERHTVKVIDSRPIMGGVDDVYSDYLQKDGKQIKMRSGDGIHFSIDGQKILAAEVQSHLIIE</sequence>
<dbReference type="InterPro" id="IPR007407">
    <property type="entry name" value="DUF459"/>
</dbReference>
<dbReference type="AlphaFoldDB" id="A0A1S9ZV27"/>
<evidence type="ECO:0000256" key="2">
    <source>
        <dbReference type="SAM" id="Phobius"/>
    </source>
</evidence>
<dbReference type="InterPro" id="IPR036514">
    <property type="entry name" value="SGNH_hydro_sf"/>
</dbReference>
<feature type="region of interest" description="Disordered" evidence="1">
    <location>
        <begin position="1"/>
        <end position="23"/>
    </location>
</feature>
<evidence type="ECO:0000313" key="6">
    <source>
        <dbReference type="Proteomes" id="UP000255279"/>
    </source>
</evidence>
<gene>
    <name evidence="3" type="ORF">B0181_10630</name>
    <name evidence="4" type="ORF">NCTC10293_02422</name>
</gene>
<reference evidence="4 6" key="2">
    <citation type="submission" date="2018-06" db="EMBL/GenBank/DDBJ databases">
        <authorList>
            <consortium name="Pathogen Informatics"/>
            <person name="Doyle S."/>
        </authorList>
    </citation>
    <scope>NUCLEOTIDE SEQUENCE [LARGE SCALE GENOMIC DNA]</scope>
    <source>
        <strain evidence="4 6">NCTC10293</strain>
    </source>
</reference>
<evidence type="ECO:0000313" key="3">
    <source>
        <dbReference type="EMBL" id="OOR87243.1"/>
    </source>
</evidence>
<keyword evidence="2" id="KW-0812">Transmembrane</keyword>
<keyword evidence="5" id="KW-1185">Reference proteome</keyword>
<proteinExistence type="predicted"/>
<dbReference type="EMBL" id="MUXU01000079">
    <property type="protein sequence ID" value="OOR87243.1"/>
    <property type="molecule type" value="Genomic_DNA"/>
</dbReference>
<dbReference type="Proteomes" id="UP000190435">
    <property type="component" value="Unassembled WGS sequence"/>
</dbReference>
<evidence type="ECO:0000256" key="1">
    <source>
        <dbReference type="SAM" id="MobiDB-lite"/>
    </source>
</evidence>
<dbReference type="OrthoDB" id="445620at2"/>
<organism evidence="3 5">
    <name type="scientific">Moraxella caviae</name>
    <dbReference type="NCBI Taxonomy" id="34060"/>
    <lineage>
        <taxon>Bacteria</taxon>
        <taxon>Pseudomonadati</taxon>
        <taxon>Pseudomonadota</taxon>
        <taxon>Gammaproteobacteria</taxon>
        <taxon>Moraxellales</taxon>
        <taxon>Moraxellaceae</taxon>
        <taxon>Moraxella</taxon>
    </lineage>
</organism>
<reference evidence="3 5" key="1">
    <citation type="submission" date="2017-02" db="EMBL/GenBank/DDBJ databases">
        <title>Draft genome sequence of Moraxella caviae CCUG 355 type strain.</title>
        <authorList>
            <person name="Engstrom-Jakobsson H."/>
            <person name="Salva-Serra F."/>
            <person name="Thorell K."/>
            <person name="Gonzales-Siles L."/>
            <person name="Karlsson R."/>
            <person name="Boulund F."/>
            <person name="Engstrand L."/>
            <person name="Moore E."/>
        </authorList>
    </citation>
    <scope>NUCLEOTIDE SEQUENCE [LARGE SCALE GENOMIC DNA]</scope>
    <source>
        <strain evidence="3 5">CCUG 355</strain>
    </source>
</reference>
<dbReference type="STRING" id="34060.B0181_10630"/>
<name>A0A1S9ZV27_9GAMM</name>
<evidence type="ECO:0000313" key="4">
    <source>
        <dbReference type="EMBL" id="STZ14823.1"/>
    </source>
</evidence>
<keyword evidence="2" id="KW-1133">Transmembrane helix</keyword>